<dbReference type="InterPro" id="IPR045146">
    <property type="entry name" value="SF3A1"/>
</dbReference>
<dbReference type="SUPFAM" id="SSF109905">
    <property type="entry name" value="Surp module (SWAP domain)"/>
    <property type="match status" value="2"/>
</dbReference>
<dbReference type="PANTHER" id="PTHR15316">
    <property type="entry name" value="SPLICEOSOME ASSOCIATED PROTEIN 114/SWAP SPLICING FACTOR-RELATED"/>
    <property type="match status" value="1"/>
</dbReference>
<dbReference type="GO" id="GO:0071013">
    <property type="term" value="C:catalytic step 2 spliceosome"/>
    <property type="evidence" value="ECO:0007669"/>
    <property type="project" value="TreeGrafter"/>
</dbReference>
<dbReference type="Pfam" id="PF01805">
    <property type="entry name" value="Surp"/>
    <property type="match status" value="2"/>
</dbReference>
<protein>
    <recommendedName>
        <fullName evidence="2">SURP motif domain-containing protein</fullName>
    </recommendedName>
</protein>
<dbReference type="GO" id="GO:0071004">
    <property type="term" value="C:U2-type prespliceosome"/>
    <property type="evidence" value="ECO:0007669"/>
    <property type="project" value="TreeGrafter"/>
</dbReference>
<dbReference type="PANTHER" id="PTHR15316:SF1">
    <property type="entry name" value="SPLICING FACTOR 3A SUBUNIT 1"/>
    <property type="match status" value="1"/>
</dbReference>
<dbReference type="GO" id="GO:0003723">
    <property type="term" value="F:RNA binding"/>
    <property type="evidence" value="ECO:0007669"/>
    <property type="project" value="InterPro"/>
</dbReference>
<name>A0A8K0N6R4_COCNU</name>
<dbReference type="SMART" id="SM00648">
    <property type="entry name" value="SWAP"/>
    <property type="match status" value="2"/>
</dbReference>
<accession>A0A8K0N6R4</accession>
<dbReference type="OrthoDB" id="447637at2759"/>
<comment type="caution">
    <text evidence="3">The sequence shown here is derived from an EMBL/GenBank/DDBJ whole genome shotgun (WGS) entry which is preliminary data.</text>
</comment>
<reference evidence="3" key="1">
    <citation type="journal article" date="2017" name="Gigascience">
        <title>The genome draft of coconut (Cocos nucifera).</title>
        <authorList>
            <person name="Xiao Y."/>
            <person name="Xu P."/>
            <person name="Fan H."/>
            <person name="Baudouin L."/>
            <person name="Xia W."/>
            <person name="Bocs S."/>
            <person name="Xu J."/>
            <person name="Li Q."/>
            <person name="Guo A."/>
            <person name="Zhou L."/>
            <person name="Li J."/>
            <person name="Wu Y."/>
            <person name="Ma Z."/>
            <person name="Armero A."/>
            <person name="Issali A.E."/>
            <person name="Liu N."/>
            <person name="Peng M."/>
            <person name="Yang Y."/>
        </authorList>
    </citation>
    <scope>NUCLEOTIDE SEQUENCE</scope>
    <source>
        <tissue evidence="3">Spear leaf of Hainan Tall coconut</tissue>
    </source>
</reference>
<dbReference type="InterPro" id="IPR035967">
    <property type="entry name" value="SWAP/Surp_sf"/>
</dbReference>
<dbReference type="PROSITE" id="PS50128">
    <property type="entry name" value="SURP"/>
    <property type="match status" value="2"/>
</dbReference>
<keyword evidence="4" id="KW-1185">Reference proteome</keyword>
<dbReference type="AlphaFoldDB" id="A0A8K0N6R4"/>
<dbReference type="Proteomes" id="UP000797356">
    <property type="component" value="Chromosome 8"/>
</dbReference>
<evidence type="ECO:0000313" key="3">
    <source>
        <dbReference type="EMBL" id="KAG1359157.1"/>
    </source>
</evidence>
<dbReference type="InterPro" id="IPR000061">
    <property type="entry name" value="Surp"/>
</dbReference>
<feature type="domain" description="SURP motif" evidence="2">
    <location>
        <begin position="20"/>
        <end position="62"/>
    </location>
</feature>
<keyword evidence="1" id="KW-0507">mRNA processing</keyword>
<dbReference type="EMBL" id="CM017879">
    <property type="protein sequence ID" value="KAG1359157.1"/>
    <property type="molecule type" value="Genomic_DNA"/>
</dbReference>
<reference evidence="3" key="2">
    <citation type="submission" date="2019-07" db="EMBL/GenBank/DDBJ databases">
        <authorList>
            <person name="Yang Y."/>
            <person name="Bocs S."/>
            <person name="Baudouin L."/>
        </authorList>
    </citation>
    <scope>NUCLEOTIDE SEQUENCE</scope>
    <source>
        <tissue evidence="3">Spear leaf of Hainan Tall coconut</tissue>
    </source>
</reference>
<evidence type="ECO:0000313" key="4">
    <source>
        <dbReference type="Proteomes" id="UP000797356"/>
    </source>
</evidence>
<dbReference type="GO" id="GO:0045292">
    <property type="term" value="P:mRNA cis splicing, via spliceosome"/>
    <property type="evidence" value="ECO:0007669"/>
    <property type="project" value="InterPro"/>
</dbReference>
<evidence type="ECO:0000256" key="1">
    <source>
        <dbReference type="ARBA" id="ARBA00022664"/>
    </source>
</evidence>
<dbReference type="Gene3D" id="1.10.10.790">
    <property type="entry name" value="Surp module"/>
    <property type="match status" value="2"/>
</dbReference>
<dbReference type="GO" id="GO:0005686">
    <property type="term" value="C:U2 snRNP"/>
    <property type="evidence" value="ECO:0007669"/>
    <property type="project" value="TreeGrafter"/>
</dbReference>
<feature type="domain" description="SURP motif" evidence="2">
    <location>
        <begin position="96"/>
        <end position="138"/>
    </location>
</feature>
<evidence type="ECO:0000259" key="2">
    <source>
        <dbReference type="PROSITE" id="PS50128"/>
    </source>
</evidence>
<sequence length="154" mass="17748">MTPAPVVGGMVRPPWHHRRLIELTACFVARHGSEFEKRMLPYSPSIARCDFLDPSHPYHAYYQRCLSQLRSNPAGPAMDARMTNGIHQPPRYVRKVIEFTATSVVKYGLHHEKWITEVFGDHPTHKFLVPSHPYHAYYLQQIADARALLCSSKR</sequence>
<proteinExistence type="predicted"/>
<dbReference type="GO" id="GO:0000381">
    <property type="term" value="P:regulation of alternative mRNA splicing, via spliceosome"/>
    <property type="evidence" value="ECO:0007669"/>
    <property type="project" value="TreeGrafter"/>
</dbReference>
<organism evidence="3 4">
    <name type="scientific">Cocos nucifera</name>
    <name type="common">Coconut palm</name>
    <dbReference type="NCBI Taxonomy" id="13894"/>
    <lineage>
        <taxon>Eukaryota</taxon>
        <taxon>Viridiplantae</taxon>
        <taxon>Streptophyta</taxon>
        <taxon>Embryophyta</taxon>
        <taxon>Tracheophyta</taxon>
        <taxon>Spermatophyta</taxon>
        <taxon>Magnoliopsida</taxon>
        <taxon>Liliopsida</taxon>
        <taxon>Arecaceae</taxon>
        <taxon>Arecoideae</taxon>
        <taxon>Cocoseae</taxon>
        <taxon>Attaleinae</taxon>
        <taxon>Cocos</taxon>
    </lineage>
</organism>
<gene>
    <name evidence="3" type="ORF">COCNU_08G006030</name>
</gene>